<sequence>MSRIICHIQDISGVFPLLSSFFLIDRSVRLSFCAPRLITISLECFHFPFSVLVRSPKFYWKSPREVDSSK</sequence>
<organism evidence="1">
    <name type="scientific">Solanum chacoense</name>
    <name type="common">Chaco potato</name>
    <dbReference type="NCBI Taxonomy" id="4108"/>
    <lineage>
        <taxon>Eukaryota</taxon>
        <taxon>Viridiplantae</taxon>
        <taxon>Streptophyta</taxon>
        <taxon>Embryophyta</taxon>
        <taxon>Tracheophyta</taxon>
        <taxon>Spermatophyta</taxon>
        <taxon>Magnoliopsida</taxon>
        <taxon>eudicotyledons</taxon>
        <taxon>Gunneridae</taxon>
        <taxon>Pentapetalae</taxon>
        <taxon>asterids</taxon>
        <taxon>lamiids</taxon>
        <taxon>Solanales</taxon>
        <taxon>Solanaceae</taxon>
        <taxon>Solanoideae</taxon>
        <taxon>Solaneae</taxon>
        <taxon>Solanum</taxon>
    </lineage>
</organism>
<dbReference type="AlphaFoldDB" id="A0A0V0I4C7"/>
<evidence type="ECO:0000313" key="1">
    <source>
        <dbReference type="EMBL" id="JAP27441.1"/>
    </source>
</evidence>
<protein>
    <submittedName>
        <fullName evidence="1">Putative ovule protein</fullName>
    </submittedName>
</protein>
<reference evidence="1" key="1">
    <citation type="submission" date="2015-12" db="EMBL/GenBank/DDBJ databases">
        <title>Gene expression during late stages of embryo sac development: a critical building block for successful pollen-pistil interactions.</title>
        <authorList>
            <person name="Liu Y."/>
            <person name="Joly V."/>
            <person name="Sabar M."/>
            <person name="Matton D.P."/>
        </authorList>
    </citation>
    <scope>NUCLEOTIDE SEQUENCE</scope>
</reference>
<accession>A0A0V0I4C7</accession>
<dbReference type="EMBL" id="GEDG01011166">
    <property type="protein sequence ID" value="JAP27441.1"/>
    <property type="molecule type" value="Transcribed_RNA"/>
</dbReference>
<name>A0A0V0I4C7_SOLCH</name>
<proteinExistence type="predicted"/>